<gene>
    <name evidence="1" type="ORF">C8R14_10638</name>
</gene>
<organism evidence="1 2">
    <name type="scientific">Nitrosomonas eutropha</name>
    <dbReference type="NCBI Taxonomy" id="916"/>
    <lineage>
        <taxon>Bacteria</taxon>
        <taxon>Pseudomonadati</taxon>
        <taxon>Pseudomonadota</taxon>
        <taxon>Betaproteobacteria</taxon>
        <taxon>Nitrosomonadales</taxon>
        <taxon>Nitrosomonadaceae</taxon>
        <taxon>Nitrosomonas</taxon>
    </lineage>
</organism>
<evidence type="ECO:0000313" key="2">
    <source>
        <dbReference type="Proteomes" id="UP000247780"/>
    </source>
</evidence>
<sequence length="44" mass="5062">MIADKHQHPIRGGISPITFKDTIAMNRKLVNEEEMQAENQARKN</sequence>
<evidence type="ECO:0000313" key="1">
    <source>
        <dbReference type="EMBL" id="PXV83297.1"/>
    </source>
</evidence>
<reference evidence="1 2" key="1">
    <citation type="submission" date="2018-04" db="EMBL/GenBank/DDBJ databases">
        <title>Active sludge and wastewater microbial communities from Klosterneuburg, Austria.</title>
        <authorList>
            <person name="Wagner M."/>
        </authorList>
    </citation>
    <scope>NUCLEOTIDE SEQUENCE [LARGE SCALE GENOMIC DNA]</scope>
    <source>
        <strain evidence="1 2">Nm 57</strain>
    </source>
</reference>
<dbReference type="EMBL" id="QICQ01000006">
    <property type="protein sequence ID" value="PXV83297.1"/>
    <property type="molecule type" value="Genomic_DNA"/>
</dbReference>
<dbReference type="Proteomes" id="UP000247780">
    <property type="component" value="Unassembled WGS sequence"/>
</dbReference>
<name>A0ABX5MAN5_9PROT</name>
<protein>
    <submittedName>
        <fullName evidence="1">Uncharacterized protein</fullName>
    </submittedName>
</protein>
<keyword evidence="2" id="KW-1185">Reference proteome</keyword>
<proteinExistence type="predicted"/>
<comment type="caution">
    <text evidence="1">The sequence shown here is derived from an EMBL/GenBank/DDBJ whole genome shotgun (WGS) entry which is preliminary data.</text>
</comment>
<accession>A0ABX5MAN5</accession>